<reference evidence="2 3" key="1">
    <citation type="submission" date="2018-05" db="EMBL/GenBank/DDBJ databases">
        <title>Genomic Encyclopedia of Type Strains, Phase IV (KMG-IV): sequencing the most valuable type-strain genomes for metagenomic binning, comparative biology and taxonomic classification.</title>
        <authorList>
            <person name="Goeker M."/>
        </authorList>
    </citation>
    <scope>NUCLEOTIDE SEQUENCE [LARGE SCALE GENOMIC DNA]</scope>
    <source>
        <strain evidence="2 3">JC118</strain>
    </source>
</reference>
<evidence type="ECO:0000313" key="1">
    <source>
        <dbReference type="EMBL" id="MDY5167852.1"/>
    </source>
</evidence>
<sequence length="237" mass="27373">MAVDKKYYLLKDGTAYFSDFLLDISGSDFMNKSLMNIELGEKATRIGEETFAGNYLRKVVFHKKMKVIESRAFANNKIEKIVFERAEIPRIAKDAFANNPIKRIVVPYAGYKCYSGMLLSLDLPDGYEVVSDIANAFAELNASLKGDEIIYIEVKSIYGELYWKIKKESSFIFDTRLNHDQNEDDFTEIVTKNGNTVFMHTDEHFDMIIYEKDENGYKSVTFEDFDGIYYEKGKNQC</sequence>
<dbReference type="EMBL" id="JALDAW010000011">
    <property type="protein sequence ID" value="MDY5167852.1"/>
    <property type="molecule type" value="Genomic_DNA"/>
</dbReference>
<keyword evidence="3" id="KW-1185">Reference proteome</keyword>
<proteinExistence type="predicted"/>
<dbReference type="AlphaFoldDB" id="A0A2V2FSI2"/>
<dbReference type="STRING" id="1034346.GCA_000313565_01408"/>
<protein>
    <submittedName>
        <fullName evidence="2">Leucine rich repeat (LRR) protein</fullName>
    </submittedName>
    <submittedName>
        <fullName evidence="1">Leucine-rich repeat domain-containing protein</fullName>
    </submittedName>
</protein>
<dbReference type="EMBL" id="QJKH01000010">
    <property type="protein sequence ID" value="PXX77576.1"/>
    <property type="molecule type" value="Genomic_DNA"/>
</dbReference>
<reference evidence="1" key="2">
    <citation type="submission" date="2022-03" db="EMBL/GenBank/DDBJ databases">
        <title>First case of bacteraemia caused by Dielma fastidiosa in a patient hospitalised with diverticulitis.</title>
        <authorList>
            <person name="Forman-Ankjaer B."/>
            <person name="Hvid-Jensen F."/>
            <person name="Kobel C.M."/>
            <person name="Greve T."/>
        </authorList>
    </citation>
    <scope>NUCLEOTIDE SEQUENCE</scope>
    <source>
        <strain evidence="1">AUH_DF_2021</strain>
    </source>
</reference>
<dbReference type="InterPro" id="IPR026906">
    <property type="entry name" value="LRR_5"/>
</dbReference>
<evidence type="ECO:0000313" key="3">
    <source>
        <dbReference type="Proteomes" id="UP000247612"/>
    </source>
</evidence>
<name>A0A2V2FSI2_9FIRM</name>
<comment type="caution">
    <text evidence="2">The sequence shown here is derived from an EMBL/GenBank/DDBJ whole genome shotgun (WGS) entry which is preliminary data.</text>
</comment>
<dbReference type="Proteomes" id="UP000247612">
    <property type="component" value="Unassembled WGS sequence"/>
</dbReference>
<dbReference type="OrthoDB" id="9775707at2"/>
<dbReference type="GeneID" id="94439404"/>
<dbReference type="Pfam" id="PF13306">
    <property type="entry name" value="LRR_5"/>
    <property type="match status" value="1"/>
</dbReference>
<gene>
    <name evidence="2" type="ORF">DES51_110130</name>
    <name evidence="1" type="ORF">MQE39_06965</name>
</gene>
<dbReference type="RefSeq" id="WP_022937711.1">
    <property type="nucleotide sequence ID" value="NZ_BAABZA010000001.1"/>
</dbReference>
<dbReference type="InterPro" id="IPR032675">
    <property type="entry name" value="LRR_dom_sf"/>
</dbReference>
<dbReference type="Gene3D" id="3.80.10.10">
    <property type="entry name" value="Ribonuclease Inhibitor"/>
    <property type="match status" value="1"/>
</dbReference>
<evidence type="ECO:0000313" key="2">
    <source>
        <dbReference type="EMBL" id="PXX77576.1"/>
    </source>
</evidence>
<accession>A0A2V2FSI2</accession>
<organism evidence="2 3">
    <name type="scientific">Dielma fastidiosa</name>
    <dbReference type="NCBI Taxonomy" id="1034346"/>
    <lineage>
        <taxon>Bacteria</taxon>
        <taxon>Bacillati</taxon>
        <taxon>Bacillota</taxon>
        <taxon>Erysipelotrichia</taxon>
        <taxon>Erysipelotrichales</taxon>
        <taxon>Erysipelotrichaceae</taxon>
        <taxon>Dielma</taxon>
    </lineage>
</organism>
<dbReference type="Proteomes" id="UP001276902">
    <property type="component" value="Unassembled WGS sequence"/>
</dbReference>